<evidence type="ECO:0000313" key="2">
    <source>
        <dbReference type="Proteomes" id="UP001141552"/>
    </source>
</evidence>
<dbReference type="Proteomes" id="UP001141552">
    <property type="component" value="Unassembled WGS sequence"/>
</dbReference>
<name>A0A9Q0FL25_9ROSI</name>
<organism evidence="1 2">
    <name type="scientific">Turnera subulata</name>
    <dbReference type="NCBI Taxonomy" id="218843"/>
    <lineage>
        <taxon>Eukaryota</taxon>
        <taxon>Viridiplantae</taxon>
        <taxon>Streptophyta</taxon>
        <taxon>Embryophyta</taxon>
        <taxon>Tracheophyta</taxon>
        <taxon>Spermatophyta</taxon>
        <taxon>Magnoliopsida</taxon>
        <taxon>eudicotyledons</taxon>
        <taxon>Gunneridae</taxon>
        <taxon>Pentapetalae</taxon>
        <taxon>rosids</taxon>
        <taxon>fabids</taxon>
        <taxon>Malpighiales</taxon>
        <taxon>Passifloraceae</taxon>
        <taxon>Turnera</taxon>
    </lineage>
</organism>
<reference evidence="1" key="1">
    <citation type="submission" date="2022-02" db="EMBL/GenBank/DDBJ databases">
        <authorList>
            <person name="Henning P.M."/>
            <person name="McCubbin A.G."/>
            <person name="Shore J.S."/>
        </authorList>
    </citation>
    <scope>NUCLEOTIDE SEQUENCE</scope>
    <source>
        <strain evidence="1">F60SS</strain>
        <tissue evidence="1">Leaves</tissue>
    </source>
</reference>
<accession>A0A9Q0FL25</accession>
<dbReference type="AlphaFoldDB" id="A0A9Q0FL25"/>
<proteinExistence type="predicted"/>
<gene>
    <name evidence="1" type="ORF">Tsubulata_000139</name>
</gene>
<dbReference type="PANTHER" id="PTHR48196">
    <property type="entry name" value="DUF630 DOMAIN-CONTAINING PROTEIN"/>
    <property type="match status" value="1"/>
</dbReference>
<sequence>MEEAQVVLKTIGDEKSSLLDQFERHSFEVRLNQAILGRSFSESGVGRSRRRPPPPCGEPLRPFVTQVGQGCRFGFGFDKFLKKLLKPILGRNIRGDAAKNDTLVPKNLSYWKAGYSRSMRF</sequence>
<evidence type="ECO:0000313" key="1">
    <source>
        <dbReference type="EMBL" id="KAJ4832565.1"/>
    </source>
</evidence>
<dbReference type="PANTHER" id="PTHR48196:SF1">
    <property type="entry name" value="DUF630 DOMAIN-CONTAINING PROTEIN"/>
    <property type="match status" value="1"/>
</dbReference>
<keyword evidence="2" id="KW-1185">Reference proteome</keyword>
<dbReference type="OrthoDB" id="1707312at2759"/>
<comment type="caution">
    <text evidence="1">The sequence shown here is derived from an EMBL/GenBank/DDBJ whole genome shotgun (WGS) entry which is preliminary data.</text>
</comment>
<reference evidence="1" key="2">
    <citation type="journal article" date="2023" name="Plants (Basel)">
        <title>Annotation of the Turnera subulata (Passifloraceae) Draft Genome Reveals the S-Locus Evolved after the Divergence of Turneroideae from Passifloroideae in a Stepwise Manner.</title>
        <authorList>
            <person name="Henning P.M."/>
            <person name="Roalson E.H."/>
            <person name="Mir W."/>
            <person name="McCubbin A.G."/>
            <person name="Shore J.S."/>
        </authorList>
    </citation>
    <scope>NUCLEOTIDE SEQUENCE</scope>
    <source>
        <strain evidence="1">F60SS</strain>
    </source>
</reference>
<dbReference type="EMBL" id="JAKUCV010005122">
    <property type="protein sequence ID" value="KAJ4832565.1"/>
    <property type="molecule type" value="Genomic_DNA"/>
</dbReference>
<protein>
    <submittedName>
        <fullName evidence="1">Uncharacterized protein</fullName>
    </submittedName>
</protein>